<accession>A0A6H5GEA4</accession>
<sequence length="239" mass="27603">MSFARDQYGQLLMLLLCIFAGMIPASLHRDAPTTAYWSPRHAPPTPPRRPTPAQSRTPTPKSSPTPTLFTPPPIPPLTLPHHHHLHHQHHNHHHHHHHSLAPSAIPFSLWKRLFRESYRKASIGVDRAHLGKQPVRTEPGRQFVRSCEHDFEEIRLLVFEHVFACTLYSADLVPYCFSEQSGRVLPVTSSSERTHFSCSPVEHLFYSKYVRLLIHQLHYLKCYILWSIDKLLNVDNELA</sequence>
<reference evidence="3 4" key="1">
    <citation type="submission" date="2020-02" db="EMBL/GenBank/DDBJ databases">
        <authorList>
            <person name="Ferguson B K."/>
        </authorList>
    </citation>
    <scope>NUCLEOTIDE SEQUENCE [LARGE SCALE GENOMIC DNA]</scope>
</reference>
<name>A0A6H5GEA4_9HEMI</name>
<proteinExistence type="predicted"/>
<gene>
    <name evidence="3" type="ORF">NTEN_LOCUS6969</name>
</gene>
<evidence type="ECO:0000256" key="1">
    <source>
        <dbReference type="SAM" id="MobiDB-lite"/>
    </source>
</evidence>
<feature type="compositionally biased region" description="Basic residues" evidence="1">
    <location>
        <begin position="80"/>
        <end position="98"/>
    </location>
</feature>
<dbReference type="AlphaFoldDB" id="A0A6H5GEA4"/>
<feature type="chain" id="PRO_5026216318" evidence="2">
    <location>
        <begin position="29"/>
        <end position="239"/>
    </location>
</feature>
<feature type="signal peptide" evidence="2">
    <location>
        <begin position="1"/>
        <end position="28"/>
    </location>
</feature>
<feature type="region of interest" description="Disordered" evidence="1">
    <location>
        <begin position="34"/>
        <end position="74"/>
    </location>
</feature>
<keyword evidence="4" id="KW-1185">Reference proteome</keyword>
<protein>
    <submittedName>
        <fullName evidence="3">Uncharacterized protein</fullName>
    </submittedName>
</protein>
<evidence type="ECO:0000313" key="4">
    <source>
        <dbReference type="Proteomes" id="UP000479000"/>
    </source>
</evidence>
<dbReference type="EMBL" id="CADCXU010010436">
    <property type="protein sequence ID" value="CAB0001182.1"/>
    <property type="molecule type" value="Genomic_DNA"/>
</dbReference>
<organism evidence="3 4">
    <name type="scientific">Nesidiocoris tenuis</name>
    <dbReference type="NCBI Taxonomy" id="355587"/>
    <lineage>
        <taxon>Eukaryota</taxon>
        <taxon>Metazoa</taxon>
        <taxon>Ecdysozoa</taxon>
        <taxon>Arthropoda</taxon>
        <taxon>Hexapoda</taxon>
        <taxon>Insecta</taxon>
        <taxon>Pterygota</taxon>
        <taxon>Neoptera</taxon>
        <taxon>Paraneoptera</taxon>
        <taxon>Hemiptera</taxon>
        <taxon>Heteroptera</taxon>
        <taxon>Panheteroptera</taxon>
        <taxon>Cimicomorpha</taxon>
        <taxon>Miridae</taxon>
        <taxon>Dicyphina</taxon>
        <taxon>Nesidiocoris</taxon>
    </lineage>
</organism>
<feature type="compositionally biased region" description="Pro residues" evidence="1">
    <location>
        <begin position="41"/>
        <end position="50"/>
    </location>
</feature>
<feature type="region of interest" description="Disordered" evidence="1">
    <location>
        <begin position="79"/>
        <end position="98"/>
    </location>
</feature>
<feature type="compositionally biased region" description="Low complexity" evidence="1">
    <location>
        <begin position="51"/>
        <end position="68"/>
    </location>
</feature>
<dbReference type="Proteomes" id="UP000479000">
    <property type="component" value="Unassembled WGS sequence"/>
</dbReference>
<evidence type="ECO:0000313" key="3">
    <source>
        <dbReference type="EMBL" id="CAB0001182.1"/>
    </source>
</evidence>
<evidence type="ECO:0000256" key="2">
    <source>
        <dbReference type="SAM" id="SignalP"/>
    </source>
</evidence>
<keyword evidence="2" id="KW-0732">Signal</keyword>